<gene>
    <name evidence="8" type="ORF">SAMN02799620_02284</name>
</gene>
<keyword evidence="4 6" id="KW-1133">Transmembrane helix</keyword>
<reference evidence="9" key="1">
    <citation type="submission" date="2016-10" db="EMBL/GenBank/DDBJ databases">
        <authorList>
            <person name="Varghese N."/>
            <person name="Submissions S."/>
        </authorList>
    </citation>
    <scope>NUCLEOTIDE SEQUENCE [LARGE SCALE GENOMIC DNA]</scope>
    <source>
        <strain evidence="9">UNC267MFSha1.1M11</strain>
    </source>
</reference>
<dbReference type="PANTHER" id="PTHR43738">
    <property type="entry name" value="ABC TRANSPORTER, MEMBRANE PROTEIN"/>
    <property type="match status" value="1"/>
</dbReference>
<dbReference type="Proteomes" id="UP000199707">
    <property type="component" value="Unassembled WGS sequence"/>
</dbReference>
<evidence type="ECO:0000256" key="6">
    <source>
        <dbReference type="SAM" id="Phobius"/>
    </source>
</evidence>
<keyword evidence="3 6" id="KW-0812">Transmembrane</keyword>
<name>A0A1G4W482_9MYCO</name>
<organism evidence="8 9">
    <name type="scientific">Mycolicibacterium fluoranthenivorans</name>
    <dbReference type="NCBI Taxonomy" id="258505"/>
    <lineage>
        <taxon>Bacteria</taxon>
        <taxon>Bacillati</taxon>
        <taxon>Actinomycetota</taxon>
        <taxon>Actinomycetes</taxon>
        <taxon>Mycobacteriales</taxon>
        <taxon>Mycobacteriaceae</taxon>
        <taxon>Mycolicibacterium</taxon>
    </lineage>
</organism>
<dbReference type="EMBL" id="FMUB01000004">
    <property type="protein sequence ID" value="SCX16411.1"/>
    <property type="molecule type" value="Genomic_DNA"/>
</dbReference>
<feature type="transmembrane region" description="Helical" evidence="6">
    <location>
        <begin position="41"/>
        <end position="62"/>
    </location>
</feature>
<evidence type="ECO:0000313" key="8">
    <source>
        <dbReference type="EMBL" id="SCX16411.1"/>
    </source>
</evidence>
<feature type="transmembrane region" description="Helical" evidence="6">
    <location>
        <begin position="269"/>
        <end position="292"/>
    </location>
</feature>
<dbReference type="AlphaFoldDB" id="A0A1G4W482"/>
<feature type="transmembrane region" description="Helical" evidence="6">
    <location>
        <begin position="351"/>
        <end position="372"/>
    </location>
</feature>
<dbReference type="Pfam" id="PF02687">
    <property type="entry name" value="FtsX"/>
    <property type="match status" value="1"/>
</dbReference>
<dbReference type="RefSeq" id="WP_170847211.1">
    <property type="nucleotide sequence ID" value="NZ_FMUB01000004.1"/>
</dbReference>
<proteinExistence type="predicted"/>
<keyword evidence="2" id="KW-1003">Cell membrane</keyword>
<dbReference type="GO" id="GO:0005886">
    <property type="term" value="C:plasma membrane"/>
    <property type="evidence" value="ECO:0007669"/>
    <property type="project" value="UniProtKB-SubCell"/>
</dbReference>
<dbReference type="PANTHER" id="PTHR43738:SF2">
    <property type="entry name" value="ABC TRANSPORTER PERMEASE"/>
    <property type="match status" value="1"/>
</dbReference>
<protein>
    <submittedName>
        <fullName evidence="8">ABC-type transport system, involved in lipoprotein release, permease component</fullName>
    </submittedName>
</protein>
<evidence type="ECO:0000313" key="9">
    <source>
        <dbReference type="Proteomes" id="UP000199707"/>
    </source>
</evidence>
<dbReference type="STRING" id="1502745.SAMN02799620_02284"/>
<keyword evidence="5 6" id="KW-0472">Membrane</keyword>
<dbReference type="InterPro" id="IPR003838">
    <property type="entry name" value="ABC3_permease_C"/>
</dbReference>
<feature type="transmembrane region" description="Helical" evidence="6">
    <location>
        <begin position="15"/>
        <end position="34"/>
    </location>
</feature>
<evidence type="ECO:0000259" key="7">
    <source>
        <dbReference type="Pfam" id="PF02687"/>
    </source>
</evidence>
<evidence type="ECO:0000256" key="5">
    <source>
        <dbReference type="ARBA" id="ARBA00023136"/>
    </source>
</evidence>
<evidence type="ECO:0000256" key="2">
    <source>
        <dbReference type="ARBA" id="ARBA00022475"/>
    </source>
</evidence>
<evidence type="ECO:0000256" key="4">
    <source>
        <dbReference type="ARBA" id="ARBA00022989"/>
    </source>
</evidence>
<evidence type="ECO:0000256" key="3">
    <source>
        <dbReference type="ARBA" id="ARBA00022692"/>
    </source>
</evidence>
<evidence type="ECO:0000256" key="1">
    <source>
        <dbReference type="ARBA" id="ARBA00004651"/>
    </source>
</evidence>
<accession>A0A1G4W482</accession>
<feature type="domain" description="ABC3 transporter permease C-terminal" evidence="7">
    <location>
        <begin position="271"/>
        <end position="373"/>
    </location>
</feature>
<dbReference type="InterPro" id="IPR051125">
    <property type="entry name" value="ABC-4/HrtB_transporter"/>
</dbReference>
<keyword evidence="8" id="KW-0449">Lipoprotein</keyword>
<feature type="transmembrane region" description="Helical" evidence="6">
    <location>
        <begin position="312"/>
        <end position="345"/>
    </location>
</feature>
<comment type="subcellular location">
    <subcellularLocation>
        <location evidence="1">Cell membrane</location>
        <topology evidence="1">Multi-pass membrane protein</topology>
    </subcellularLocation>
</comment>
<sequence>MESAAPLTITRPPEIATASGNTFLCLVRFALANIRRRPERFVLSVLGIALAIACVTVVRTIAASFAITGAESVTDVIGGAQLWVVPAAGVHYDTAALALVADGPASAITVVPADWSAVRTLSGTTSVNGMTVSVRGNDSVAAGHAAVGEQLATRLGVGPGDRVVIGGQSLVVDPSGPGESASVSTDLAHSVVGDNGWWTITAPEGEQKRRDLAQIFGAATGLPTTTDPAVQPDRNGSGLIYDTVGGVGPLTFEQNFSALFSGKVTGSTLGLISTIGLILGFVIAVSSFLAAVAERKREFGIMSSIGLADEVLYFFLVESAIVFVVAYLVGVLGAGAAVALVIPGIATVTAWAQAAGMVAAFIPAMAIVGALIPVHRLLQQRPVDLLGGR</sequence>